<keyword evidence="2" id="KW-1185">Reference proteome</keyword>
<reference evidence="2" key="1">
    <citation type="journal article" date="2019" name="Int. J. Syst. Evol. Microbiol.">
        <title>The Global Catalogue of Microorganisms (GCM) 10K type strain sequencing project: providing services to taxonomists for standard genome sequencing and annotation.</title>
        <authorList>
            <consortium name="The Broad Institute Genomics Platform"/>
            <consortium name="The Broad Institute Genome Sequencing Center for Infectious Disease"/>
            <person name="Wu L."/>
            <person name="Ma J."/>
        </authorList>
    </citation>
    <scope>NUCLEOTIDE SEQUENCE [LARGE SCALE GENOMIC DNA]</scope>
    <source>
        <strain evidence="2">DFY41</strain>
    </source>
</reference>
<accession>A0ABW0BIX1</accession>
<dbReference type="Proteomes" id="UP001596087">
    <property type="component" value="Unassembled WGS sequence"/>
</dbReference>
<dbReference type="InterPro" id="IPR036265">
    <property type="entry name" value="HIT-like_sf"/>
</dbReference>
<dbReference type="EMBL" id="JBHSKD010000009">
    <property type="protein sequence ID" value="MFC5176952.1"/>
    <property type="molecule type" value="Genomic_DNA"/>
</dbReference>
<name>A0ABW0BIX1_9ACTN</name>
<dbReference type="SUPFAM" id="SSF54197">
    <property type="entry name" value="HIT-like"/>
    <property type="match status" value="1"/>
</dbReference>
<evidence type="ECO:0000313" key="1">
    <source>
        <dbReference type="EMBL" id="MFC5176952.1"/>
    </source>
</evidence>
<gene>
    <name evidence="1" type="ORF">ACFPGP_09735</name>
</gene>
<sequence>MTDYRAAEADSPYHRTLPIGERLDARPLVDYALSCFEEVTLTPLEPMLVPEEPRAGEVDRAACSHCRPTPHTIWADDLWHVNAGWTRMGIPFVGGFAPNAHCRLDDAEPEVLAALGPLMQRLGRAVGSIPGVARTHFARWGDGSEHFHLWALARPAGMMQGRGAMLAFWDDVLPPMPDELQEEHLRIVAEALAAGGGRVFPHGRPGQAPEASAGQ</sequence>
<comment type="caution">
    <text evidence="1">The sequence shown here is derived from an EMBL/GenBank/DDBJ whole genome shotgun (WGS) entry which is preliminary data.</text>
</comment>
<evidence type="ECO:0008006" key="3">
    <source>
        <dbReference type="Google" id="ProtNLM"/>
    </source>
</evidence>
<protein>
    <recommendedName>
        <fullName evidence="3">Diadenosine tetraphosphate (Ap4A) HIT family hydrolase</fullName>
    </recommendedName>
</protein>
<organism evidence="1 2">
    <name type="scientific">Nocardioides taihuensis</name>
    <dbReference type="NCBI Taxonomy" id="1835606"/>
    <lineage>
        <taxon>Bacteria</taxon>
        <taxon>Bacillati</taxon>
        <taxon>Actinomycetota</taxon>
        <taxon>Actinomycetes</taxon>
        <taxon>Propionibacteriales</taxon>
        <taxon>Nocardioidaceae</taxon>
        <taxon>Nocardioides</taxon>
    </lineage>
</organism>
<proteinExistence type="predicted"/>
<dbReference type="Gene3D" id="3.30.428.10">
    <property type="entry name" value="HIT-like"/>
    <property type="match status" value="1"/>
</dbReference>
<dbReference type="RefSeq" id="WP_378589624.1">
    <property type="nucleotide sequence ID" value="NZ_JBHSKD010000009.1"/>
</dbReference>
<evidence type="ECO:0000313" key="2">
    <source>
        <dbReference type="Proteomes" id="UP001596087"/>
    </source>
</evidence>